<feature type="transmembrane region" description="Helical" evidence="3">
    <location>
        <begin position="152"/>
        <end position="169"/>
    </location>
</feature>
<evidence type="ECO:0000256" key="1">
    <source>
        <dbReference type="ARBA" id="ARBA00022737"/>
    </source>
</evidence>
<feature type="transmembrane region" description="Helical" evidence="3">
    <location>
        <begin position="181"/>
        <end position="198"/>
    </location>
</feature>
<evidence type="ECO:0008006" key="6">
    <source>
        <dbReference type="Google" id="ProtNLM"/>
    </source>
</evidence>
<dbReference type="InterPro" id="IPR011990">
    <property type="entry name" value="TPR-like_helical_dom_sf"/>
</dbReference>
<evidence type="ECO:0000313" key="4">
    <source>
        <dbReference type="EMBL" id="CUB07964.1"/>
    </source>
</evidence>
<evidence type="ECO:0000256" key="2">
    <source>
        <dbReference type="ARBA" id="ARBA00022803"/>
    </source>
</evidence>
<dbReference type="EMBL" id="CYHH01000015">
    <property type="protein sequence ID" value="CUB07964.1"/>
    <property type="molecule type" value="Genomic_DNA"/>
</dbReference>
<keyword evidence="3" id="KW-1133">Transmembrane helix</keyword>
<reference evidence="5" key="1">
    <citation type="submission" date="2015-08" db="EMBL/GenBank/DDBJ databases">
        <authorList>
            <person name="Babu N.S."/>
            <person name="Beckwith C.J."/>
            <person name="Beseler K.G."/>
            <person name="Brison A."/>
            <person name="Carone J.V."/>
            <person name="Caskin T.P."/>
            <person name="Diamond M."/>
            <person name="Durham M.E."/>
            <person name="Foxe J.M."/>
            <person name="Go M."/>
            <person name="Henderson B.A."/>
            <person name="Jones I.B."/>
            <person name="McGettigan J.A."/>
            <person name="Micheletti S.J."/>
            <person name="Nasrallah M.E."/>
            <person name="Ortiz D."/>
            <person name="Piller C.R."/>
            <person name="Privatt S.R."/>
            <person name="Schneider S.L."/>
            <person name="Sharp S."/>
            <person name="Smith T.C."/>
            <person name="Stanton J.D."/>
            <person name="Ullery H.E."/>
            <person name="Wilson R.J."/>
            <person name="Serrano M.G."/>
            <person name="Buck G."/>
            <person name="Lee V."/>
            <person name="Wang Y."/>
            <person name="Carvalho R."/>
            <person name="Voegtly L."/>
            <person name="Shi R."/>
            <person name="Duckworth R."/>
            <person name="Johnson A."/>
            <person name="Loviza R."/>
            <person name="Walstead R."/>
            <person name="Shah Z."/>
            <person name="Kiflezghi M."/>
            <person name="Wade K."/>
            <person name="Ball S.L."/>
            <person name="Bradley K.W."/>
            <person name="Asai D.J."/>
            <person name="Bowman C.A."/>
            <person name="Russell D.A."/>
            <person name="Pope W.H."/>
            <person name="Jacobs-Sera D."/>
            <person name="Hendrix R.W."/>
            <person name="Hatfull G.F."/>
        </authorList>
    </citation>
    <scope>NUCLEOTIDE SEQUENCE [LARGE SCALE GENOMIC DNA]</scope>
    <source>
        <strain evidence="5">JCM 19170</strain>
    </source>
</reference>
<keyword evidence="2" id="KW-0802">TPR repeat</keyword>
<keyword evidence="1" id="KW-0677">Repeat</keyword>
<evidence type="ECO:0000313" key="5">
    <source>
        <dbReference type="Proteomes" id="UP000182108"/>
    </source>
</evidence>
<protein>
    <recommendedName>
        <fullName evidence="6">Tetratricopeptide repeat protein</fullName>
    </recommendedName>
</protein>
<dbReference type="SUPFAM" id="SSF48452">
    <property type="entry name" value="TPR-like"/>
    <property type="match status" value="1"/>
</dbReference>
<keyword evidence="3" id="KW-0472">Membrane</keyword>
<dbReference type="PANTHER" id="PTHR44227">
    <property type="match status" value="1"/>
</dbReference>
<dbReference type="RefSeq" id="WP_055424216.1">
    <property type="nucleotide sequence ID" value="NZ_CYHH01000015.1"/>
</dbReference>
<keyword evidence="5" id="KW-1185">Reference proteome</keyword>
<dbReference type="InterPro" id="IPR052346">
    <property type="entry name" value="O-mannosyl-transferase_TMTC"/>
</dbReference>
<accession>A0A0K6IY25</accession>
<feature type="transmembrane region" description="Helical" evidence="3">
    <location>
        <begin position="96"/>
        <end position="114"/>
    </location>
</feature>
<dbReference type="PANTHER" id="PTHR44227:SF3">
    <property type="entry name" value="PROTEIN O-MANNOSYL-TRANSFERASE TMTC4"/>
    <property type="match status" value="1"/>
</dbReference>
<dbReference type="OrthoDB" id="8566379at2"/>
<proteinExistence type="predicted"/>
<evidence type="ECO:0000256" key="3">
    <source>
        <dbReference type="SAM" id="Phobius"/>
    </source>
</evidence>
<dbReference type="Gene3D" id="1.25.40.10">
    <property type="entry name" value="Tetratricopeptide repeat domain"/>
    <property type="match status" value="1"/>
</dbReference>
<feature type="transmembrane region" description="Helical" evidence="3">
    <location>
        <begin position="331"/>
        <end position="351"/>
    </location>
</feature>
<feature type="transmembrane region" description="Helical" evidence="3">
    <location>
        <begin position="381"/>
        <end position="400"/>
    </location>
</feature>
<feature type="transmembrane region" description="Helical" evidence="3">
    <location>
        <begin position="306"/>
        <end position="324"/>
    </location>
</feature>
<name>A0A0K6IY25_9PROT</name>
<organism evidence="4 5">
    <name type="scientific">Tepidiphilus thermophilus</name>
    <dbReference type="NCBI Taxonomy" id="876478"/>
    <lineage>
        <taxon>Bacteria</taxon>
        <taxon>Pseudomonadati</taxon>
        <taxon>Pseudomonadota</taxon>
        <taxon>Hydrogenophilia</taxon>
        <taxon>Hydrogenophilales</taxon>
        <taxon>Hydrogenophilaceae</taxon>
        <taxon>Tepidiphilus</taxon>
    </lineage>
</organism>
<sequence>MPSFRGHSLPAIALLAVLLLAYVCLEPGLTGGFLFDDAPNLQDLSAYGGVTNWETFRAFVFGGWSGPSGRPIALASFLLNDNAWPSDPGSFKYTNLMLHLLAGALLAWAALQLCRFYGLDERRAQWTALFGSAAWLLHPFFVSTTLYPVQRMTQLAAIFVFAALVAYLHGRRLFPLRPRAGLVWMGASLALGTVLATLSKENGALLPLLVLVVEFCAPPGPPRLPRAFRALFLWLPSLAVLGYLLRQIDFTPGLWPDRPFDQPERLLTESRILWDYLGNLFLPRIEGSGLYRDNIIISRGLFDPPGTAWAIAGLAALLAAAFRLRRCAPFFSLAVLFFFAGHLIESTWLGLEPYFEHRNYLPAAFLFLPLARGLDRLRQQVSAATVAISALAMLGTLAFLTHQRATLWGDAEQLELYWALAAPDSPRAQNALAHFYARMGDAAQAETVITQAIARLPDSPLLTMSRLLQKVYLGTATPEDFTWAGERLVRQPFDAQAVMALRTLVDQALRQDRPGWYRSATLTLIDRLAENPAFNRFPLFLRFIPYLKARLLLADGRVDEAEALYREAMRRYANIDSSMQMVAETANAGYYAHAARLLDDAEALYRQQPETSLKFPRRIYDQEIARIRAQLEEGIHAQP</sequence>
<dbReference type="Proteomes" id="UP000182108">
    <property type="component" value="Unassembled WGS sequence"/>
</dbReference>
<feature type="transmembrane region" description="Helical" evidence="3">
    <location>
        <begin position="126"/>
        <end position="146"/>
    </location>
</feature>
<gene>
    <name evidence="4" type="ORF">Ga0061068_11528</name>
</gene>
<keyword evidence="3" id="KW-0812">Transmembrane</keyword>
<dbReference type="AlphaFoldDB" id="A0A0K6IY25"/>